<organism evidence="3 4">
    <name type="scientific">Sinisalibacter aestuarii</name>
    <dbReference type="NCBI Taxonomy" id="2949426"/>
    <lineage>
        <taxon>Bacteria</taxon>
        <taxon>Pseudomonadati</taxon>
        <taxon>Pseudomonadota</taxon>
        <taxon>Alphaproteobacteria</taxon>
        <taxon>Rhodobacterales</taxon>
        <taxon>Roseobacteraceae</taxon>
        <taxon>Sinisalibacter</taxon>
    </lineage>
</organism>
<proteinExistence type="predicted"/>
<dbReference type="Proteomes" id="UP001144205">
    <property type="component" value="Unassembled WGS sequence"/>
</dbReference>
<dbReference type="Pfam" id="PF00534">
    <property type="entry name" value="Glycos_transf_1"/>
    <property type="match status" value="1"/>
</dbReference>
<dbReference type="SUPFAM" id="SSF53756">
    <property type="entry name" value="UDP-Glycosyltransferase/glycogen phosphorylase"/>
    <property type="match status" value="1"/>
</dbReference>
<keyword evidence="4" id="KW-1185">Reference proteome</keyword>
<dbReference type="PANTHER" id="PTHR46401:SF2">
    <property type="entry name" value="GLYCOSYLTRANSFERASE WBBK-RELATED"/>
    <property type="match status" value="1"/>
</dbReference>
<dbReference type="InterPro" id="IPR001296">
    <property type="entry name" value="Glyco_trans_1"/>
</dbReference>
<name>A0ABQ5LXV1_9RHOB</name>
<accession>A0ABQ5LXV1</accession>
<evidence type="ECO:0000259" key="2">
    <source>
        <dbReference type="Pfam" id="PF00534"/>
    </source>
</evidence>
<dbReference type="EMBL" id="BROH01000010">
    <property type="protein sequence ID" value="GKY89230.1"/>
    <property type="molecule type" value="Genomic_DNA"/>
</dbReference>
<evidence type="ECO:0000313" key="3">
    <source>
        <dbReference type="EMBL" id="GKY89230.1"/>
    </source>
</evidence>
<comment type="caution">
    <text evidence="3">The sequence shown here is derived from an EMBL/GenBank/DDBJ whole genome shotgun (WGS) entry which is preliminary data.</text>
</comment>
<reference evidence="3" key="1">
    <citation type="journal article" date="2023" name="Int. J. Syst. Evol. Microbiol.">
        <title>Sinisalibacter aestuarii sp. nov., isolated from estuarine sediment of the Arakawa River.</title>
        <authorList>
            <person name="Arafat S.T."/>
            <person name="Hirano S."/>
            <person name="Sato A."/>
            <person name="Takeuchi K."/>
            <person name="Yasuda T."/>
            <person name="Terahara T."/>
            <person name="Hamada M."/>
            <person name="Kobayashi T."/>
        </authorList>
    </citation>
    <scope>NUCLEOTIDE SEQUENCE</scope>
    <source>
        <strain evidence="3">B-399</strain>
    </source>
</reference>
<evidence type="ECO:0000313" key="4">
    <source>
        <dbReference type="Proteomes" id="UP001144205"/>
    </source>
</evidence>
<dbReference type="Gene3D" id="3.40.50.2000">
    <property type="entry name" value="Glycogen Phosphorylase B"/>
    <property type="match status" value="1"/>
</dbReference>
<gene>
    <name evidence="3" type="ORF">STA1M1_30990</name>
</gene>
<dbReference type="PANTHER" id="PTHR46401">
    <property type="entry name" value="GLYCOSYLTRANSFERASE WBBK-RELATED"/>
    <property type="match status" value="1"/>
</dbReference>
<sequence length="165" mass="18447">MQIGTKENKNIERCMVALNKLSDRYRLRLTVLGRLDHKRDLPSNGTLEIVNKWDLSLNDVAALYQESHLILFASTYEGFGMPILEAQAVGRPVVTSNLEPMRTVAGKGAFLVNPWSSADIARGIETLITNPQLADYLVESGLKNSKQYSLQKIAERYSAMYQANS</sequence>
<keyword evidence="1" id="KW-0808">Transferase</keyword>
<protein>
    <recommendedName>
        <fullName evidence="2">Glycosyl transferase family 1 domain-containing protein</fullName>
    </recommendedName>
</protein>
<feature type="domain" description="Glycosyl transferase family 1" evidence="2">
    <location>
        <begin position="7"/>
        <end position="141"/>
    </location>
</feature>
<evidence type="ECO:0000256" key="1">
    <source>
        <dbReference type="ARBA" id="ARBA00022679"/>
    </source>
</evidence>